<keyword evidence="1" id="KW-0648">Protein biosynthesis</keyword>
<dbReference type="Gene3D" id="2.40.30.10">
    <property type="entry name" value="Translation factors"/>
    <property type="match status" value="1"/>
</dbReference>
<organism evidence="1 2">
    <name type="scientific">Candidatus Portnoybacteria bacterium CG10_big_fil_rev_8_21_14_0_10_44_7</name>
    <dbReference type="NCBI Taxonomy" id="1974816"/>
    <lineage>
        <taxon>Bacteria</taxon>
        <taxon>Candidatus Portnoyibacteriota</taxon>
    </lineage>
</organism>
<dbReference type="Proteomes" id="UP000231086">
    <property type="component" value="Unassembled WGS sequence"/>
</dbReference>
<evidence type="ECO:0000313" key="1">
    <source>
        <dbReference type="EMBL" id="PJE59977.1"/>
    </source>
</evidence>
<dbReference type="SUPFAM" id="SSF50447">
    <property type="entry name" value="Translation proteins"/>
    <property type="match status" value="1"/>
</dbReference>
<proteinExistence type="predicted"/>
<sequence length="87" mass="9675">MDQAEQKTPVGKIVHFYDKISVGIIELGENLSVGDQVQILGTSTDLTQKIDSMQFDHKEITEGQPGMQVGIKTEQKVRVGDQVYKLN</sequence>
<comment type="caution">
    <text evidence="1">The sequence shown here is derived from an EMBL/GenBank/DDBJ whole genome shotgun (WGS) entry which is preliminary data.</text>
</comment>
<keyword evidence="1" id="KW-0251">Elongation factor</keyword>
<protein>
    <submittedName>
        <fullName evidence="1">Translation elongation factor-like protein</fullName>
    </submittedName>
</protein>
<name>A0A2M8KJ71_9BACT</name>
<evidence type="ECO:0000313" key="2">
    <source>
        <dbReference type="Proteomes" id="UP000231086"/>
    </source>
</evidence>
<reference evidence="2" key="1">
    <citation type="submission" date="2017-09" db="EMBL/GenBank/DDBJ databases">
        <title>Depth-based differentiation of microbial function through sediment-hosted aquifers and enrichment of novel symbionts in the deep terrestrial subsurface.</title>
        <authorList>
            <person name="Probst A.J."/>
            <person name="Ladd B."/>
            <person name="Jarett J.K."/>
            <person name="Geller-Mcgrath D.E."/>
            <person name="Sieber C.M.K."/>
            <person name="Emerson J.B."/>
            <person name="Anantharaman K."/>
            <person name="Thomas B.C."/>
            <person name="Malmstrom R."/>
            <person name="Stieglmeier M."/>
            <person name="Klingl A."/>
            <person name="Woyke T."/>
            <person name="Ryan C.M."/>
            <person name="Banfield J.F."/>
        </authorList>
    </citation>
    <scope>NUCLEOTIDE SEQUENCE [LARGE SCALE GENOMIC DNA]</scope>
</reference>
<dbReference type="AlphaFoldDB" id="A0A2M8KJ71"/>
<dbReference type="GO" id="GO:0003746">
    <property type="term" value="F:translation elongation factor activity"/>
    <property type="evidence" value="ECO:0007669"/>
    <property type="project" value="UniProtKB-KW"/>
</dbReference>
<dbReference type="EMBL" id="PFEA01000015">
    <property type="protein sequence ID" value="PJE59977.1"/>
    <property type="molecule type" value="Genomic_DNA"/>
</dbReference>
<dbReference type="InterPro" id="IPR009000">
    <property type="entry name" value="Transl_B-barrel_sf"/>
</dbReference>
<gene>
    <name evidence="1" type="ORF">COU85_00710</name>
</gene>
<accession>A0A2M8KJ71</accession>